<accession>A0A3Q3M878</accession>
<dbReference type="GO" id="GO:0003676">
    <property type="term" value="F:nucleic acid binding"/>
    <property type="evidence" value="ECO:0007669"/>
    <property type="project" value="InterPro"/>
</dbReference>
<dbReference type="AlphaFoldDB" id="A0A3Q3M878"/>
<evidence type="ECO:0000259" key="1">
    <source>
        <dbReference type="Pfam" id="PF13358"/>
    </source>
</evidence>
<protein>
    <recommendedName>
        <fullName evidence="1">Tc1-like transposase DDE domain-containing protein</fullName>
    </recommendedName>
</protein>
<dbReference type="Pfam" id="PF13358">
    <property type="entry name" value="DDE_3"/>
    <property type="match status" value="1"/>
</dbReference>
<name>A0A3Q3M878_9TELE</name>
<dbReference type="InterPro" id="IPR038717">
    <property type="entry name" value="Tc1-like_DDE_dom"/>
</dbReference>
<feature type="domain" description="Tc1-like transposase DDE" evidence="1">
    <location>
        <begin position="16"/>
        <end position="55"/>
    </location>
</feature>
<dbReference type="Ensembl" id="ENSMAMT00000019420.2">
    <property type="protein sequence ID" value="ENSMAMP00000018926.2"/>
    <property type="gene ID" value="ENSMAMG00000012762.2"/>
</dbReference>
<organism evidence="2 3">
    <name type="scientific">Mastacembelus armatus</name>
    <name type="common">zig-zag eel</name>
    <dbReference type="NCBI Taxonomy" id="205130"/>
    <lineage>
        <taxon>Eukaryota</taxon>
        <taxon>Metazoa</taxon>
        <taxon>Chordata</taxon>
        <taxon>Craniata</taxon>
        <taxon>Vertebrata</taxon>
        <taxon>Euteleostomi</taxon>
        <taxon>Actinopterygii</taxon>
        <taxon>Neopterygii</taxon>
        <taxon>Teleostei</taxon>
        <taxon>Neoteleostei</taxon>
        <taxon>Acanthomorphata</taxon>
        <taxon>Anabantaria</taxon>
        <taxon>Synbranchiformes</taxon>
        <taxon>Mastacembelidae</taxon>
        <taxon>Mastacembelus</taxon>
    </lineage>
</organism>
<evidence type="ECO:0000313" key="2">
    <source>
        <dbReference type="Ensembl" id="ENSMAMP00000018926.2"/>
    </source>
</evidence>
<dbReference type="GeneTree" id="ENSGT01130000278564"/>
<sequence>MRKWSFRLSKDFFQENNVCFLDHPACSPDLNLIENVWGWMAREVYKNRRQFQTVNVLHEDIFTTWSKVPTNLLETVPSSKPKTNV</sequence>
<keyword evidence="3" id="KW-1185">Reference proteome</keyword>
<dbReference type="InterPro" id="IPR036397">
    <property type="entry name" value="RNaseH_sf"/>
</dbReference>
<dbReference type="Proteomes" id="UP000261640">
    <property type="component" value="Unplaced"/>
</dbReference>
<evidence type="ECO:0000313" key="3">
    <source>
        <dbReference type="Proteomes" id="UP000261640"/>
    </source>
</evidence>
<reference evidence="2" key="2">
    <citation type="submission" date="2025-09" db="UniProtKB">
        <authorList>
            <consortium name="Ensembl"/>
        </authorList>
    </citation>
    <scope>IDENTIFICATION</scope>
</reference>
<proteinExistence type="predicted"/>
<dbReference type="Gene3D" id="3.30.420.10">
    <property type="entry name" value="Ribonuclease H-like superfamily/Ribonuclease H"/>
    <property type="match status" value="1"/>
</dbReference>
<dbReference type="InParanoid" id="A0A3Q3M878"/>
<reference evidence="2" key="1">
    <citation type="submission" date="2025-08" db="UniProtKB">
        <authorList>
            <consortium name="Ensembl"/>
        </authorList>
    </citation>
    <scope>IDENTIFICATION</scope>
</reference>
<dbReference type="STRING" id="205130.ENSMAMP00000018926"/>